<feature type="compositionally biased region" description="Polar residues" evidence="1">
    <location>
        <begin position="570"/>
        <end position="579"/>
    </location>
</feature>
<feature type="region of interest" description="Disordered" evidence="1">
    <location>
        <begin position="570"/>
        <end position="608"/>
    </location>
</feature>
<feature type="compositionally biased region" description="Polar residues" evidence="1">
    <location>
        <begin position="723"/>
        <end position="734"/>
    </location>
</feature>
<dbReference type="PANTHER" id="PTHR38699:SF1">
    <property type="entry name" value="MITOPHAGY RECEPTOR ATG43"/>
    <property type="match status" value="1"/>
</dbReference>
<feature type="compositionally biased region" description="Polar residues" evidence="1">
    <location>
        <begin position="301"/>
        <end position="346"/>
    </location>
</feature>
<feature type="compositionally biased region" description="Low complexity" evidence="1">
    <location>
        <begin position="786"/>
        <end position="797"/>
    </location>
</feature>
<feature type="region of interest" description="Disordered" evidence="1">
    <location>
        <begin position="685"/>
        <end position="976"/>
    </location>
</feature>
<proteinExistence type="predicted"/>
<gene>
    <name evidence="2" type="ORF">CA3LBN_001679</name>
</gene>
<reference evidence="2 3" key="1">
    <citation type="submission" date="2021-06" db="EMBL/GenBank/DDBJ databases">
        <title>Candida outbreak in Lebanon.</title>
        <authorList>
            <person name="Finianos M."/>
        </authorList>
    </citation>
    <scope>NUCLEOTIDE SEQUENCE [LARGE SCALE GENOMIC DNA]</scope>
    <source>
        <strain evidence="2">CA3LBN</strain>
    </source>
</reference>
<sequence length="976" mass="106149">MNRPPKIPIPDLRFEQSFLRSLDAYASASVKPLSDAELQNVDDEAEDKETQLKPIAPITPGIVVLAVIKDQILMPLLQGFLWSGFLLMVRPALGLVVASGQSTGKWFYNFLGLGNARRYAVSIAAHRNYPPMFNRRRTRNSVSYTGVGYSASGHSPDNGAMAAALTIGKKQPSAGNGPQKPPAIGSSGSLLKRSPSLQSNSIRSTSTPKHGRSGSVSSDRHSFAPRMEYSVDDSFTDSQIEEMGRDADAHYSNRAQLQDLKLTHSPPEPVVKMVKKYVPTPNGIKVVEVPETSMKQAIARSNSMRSGLSLSRAGSMTARTNSLSRAPRTSSLTNQKRVTSKRSTLADSKIDESSELDTSEERRAAAELQRQIDEERQLAAKLEAQRKEYENLKKLRDQNEKHRAELERLREEEESYSRQTSRQTSPRPEESIPTSIANSLDAPQPVKPQAPTLNALPDDAPQGQSTDDEDVPIEPVPFAVDEFEQKKIGKDPAKLPATVSDNEDVTSTYSLDDSSVTHAVTADDVDEDDVIENYAVLTAPNIKGQEDEFGIVEVPNESNSPTLAQQVKSRLNNNTNGPSANGKDSLVLPGSSSASISESTTPKFDPKPEIINDEAQLEHLTQPAVPAGLASSIKSGSSSDSRPIKSAMKNSRSNYALNNNSNANVSPAQQAYLSLTTAENTRLNSKLSSGQLIDSDSPSAHNSHPGPPRSPVNPQKFAAATLRKSQNPQPQQQGGLADRSLRPRTTSDASNRQSMGGGMSSRTFKTNQPQGLPPHPYNGPNYQSPAKAKAAELFAKANNRPASTAHPLKRESSFNKGSEGTKAESSTPHQPPQRNGKHRFTLRSEGGHQQAAQQGDLTSAAATTAHTNIQEQAQQQAQQIVQQQQQQQHKDQRGGGGFKGFKSRLADSDDEDNVRPPSSDGGFRSRFRDSEDQSHGGSQAQQATFTTLREPKAEPVPEEKKPKKKKKFLKKLFGRN</sequence>
<accession>A0ABX8I4P0</accession>
<organism evidence="2 3">
    <name type="scientific">Candidozyma haemuli</name>
    <dbReference type="NCBI Taxonomy" id="45357"/>
    <lineage>
        <taxon>Eukaryota</taxon>
        <taxon>Fungi</taxon>
        <taxon>Dikarya</taxon>
        <taxon>Ascomycota</taxon>
        <taxon>Saccharomycotina</taxon>
        <taxon>Pichiomycetes</taxon>
        <taxon>Metschnikowiaceae</taxon>
        <taxon>Candidozyma</taxon>
    </lineage>
</organism>
<feature type="compositionally biased region" description="Basic and acidic residues" evidence="1">
    <location>
        <begin position="483"/>
        <end position="493"/>
    </location>
</feature>
<feature type="compositionally biased region" description="Basic and acidic residues" evidence="1">
    <location>
        <begin position="949"/>
        <end position="961"/>
    </location>
</feature>
<feature type="region of interest" description="Disordered" evidence="1">
    <location>
        <begin position="169"/>
        <end position="234"/>
    </location>
</feature>
<feature type="compositionally biased region" description="Low complexity" evidence="1">
    <location>
        <begin position="869"/>
        <end position="887"/>
    </location>
</feature>
<dbReference type="Proteomes" id="UP000825434">
    <property type="component" value="Chromosome 2"/>
</dbReference>
<dbReference type="EMBL" id="CP076662">
    <property type="protein sequence ID" value="QWU87414.1"/>
    <property type="molecule type" value="Genomic_DNA"/>
</dbReference>
<evidence type="ECO:0000256" key="1">
    <source>
        <dbReference type="SAM" id="MobiDB-lite"/>
    </source>
</evidence>
<feature type="compositionally biased region" description="Polar residues" evidence="1">
    <location>
        <begin position="195"/>
        <end position="208"/>
    </location>
</feature>
<feature type="compositionally biased region" description="Basic residues" evidence="1">
    <location>
        <begin position="962"/>
        <end position="976"/>
    </location>
</feature>
<name>A0ABX8I4P0_9ASCO</name>
<keyword evidence="3" id="KW-1185">Reference proteome</keyword>
<feature type="compositionally biased region" description="Polar residues" evidence="1">
    <location>
        <begin position="850"/>
        <end position="868"/>
    </location>
</feature>
<feature type="region of interest" description="Disordered" evidence="1">
    <location>
        <begin position="393"/>
        <end position="528"/>
    </location>
</feature>
<feature type="compositionally biased region" description="Polar residues" evidence="1">
    <location>
        <begin position="417"/>
        <end position="438"/>
    </location>
</feature>
<feature type="compositionally biased region" description="Basic and acidic residues" evidence="1">
    <location>
        <begin position="393"/>
        <end position="411"/>
    </location>
</feature>
<feature type="compositionally biased region" description="Polar residues" evidence="1">
    <location>
        <begin position="743"/>
        <end position="770"/>
    </location>
</feature>
<feature type="compositionally biased region" description="Polar residues" evidence="1">
    <location>
        <begin position="505"/>
        <end position="514"/>
    </location>
</feature>
<evidence type="ECO:0000313" key="3">
    <source>
        <dbReference type="Proteomes" id="UP000825434"/>
    </source>
</evidence>
<protein>
    <submittedName>
        <fullName evidence="2">Uncharacterized protein</fullName>
    </submittedName>
</protein>
<dbReference type="PANTHER" id="PTHR38699">
    <property type="entry name" value="CHROMOSOME 1, WHOLE GENOME SHOTGUN SEQUENCE"/>
    <property type="match status" value="1"/>
</dbReference>
<feature type="compositionally biased region" description="Polar residues" evidence="1">
    <location>
        <begin position="814"/>
        <end position="828"/>
    </location>
</feature>
<dbReference type="InterPro" id="IPR013898">
    <property type="entry name" value="Atg43"/>
</dbReference>
<feature type="compositionally biased region" description="Polar residues" evidence="1">
    <location>
        <begin position="685"/>
        <end position="702"/>
    </location>
</feature>
<evidence type="ECO:0000313" key="2">
    <source>
        <dbReference type="EMBL" id="QWU87414.1"/>
    </source>
</evidence>
<feature type="compositionally biased region" description="Polar residues" evidence="1">
    <location>
        <begin position="935"/>
        <end position="947"/>
    </location>
</feature>
<feature type="region of interest" description="Disordered" evidence="1">
    <location>
        <begin position="301"/>
        <end position="364"/>
    </location>
</feature>